<dbReference type="EMBL" id="JAGPXC010000010">
    <property type="protein sequence ID" value="KAH6645880.1"/>
    <property type="molecule type" value="Genomic_DNA"/>
</dbReference>
<evidence type="ECO:0000256" key="7">
    <source>
        <dbReference type="SAM" id="MobiDB-lite"/>
    </source>
</evidence>
<evidence type="ECO:0000313" key="11">
    <source>
        <dbReference type="Proteomes" id="UP000758603"/>
    </source>
</evidence>
<accession>A0A9P8RMC9</accession>
<dbReference type="PANTHER" id="PTHR24269:SF16">
    <property type="entry name" value="PROTEIN SLG1"/>
    <property type="match status" value="1"/>
</dbReference>
<evidence type="ECO:0000256" key="1">
    <source>
        <dbReference type="ARBA" id="ARBA00004167"/>
    </source>
</evidence>
<dbReference type="Proteomes" id="UP000758603">
    <property type="component" value="Unassembled WGS sequence"/>
</dbReference>
<evidence type="ECO:0000256" key="8">
    <source>
        <dbReference type="SAM" id="Phobius"/>
    </source>
</evidence>
<feature type="region of interest" description="Disordered" evidence="7">
    <location>
        <begin position="352"/>
        <end position="404"/>
    </location>
</feature>
<feature type="compositionally biased region" description="Low complexity" evidence="7">
    <location>
        <begin position="360"/>
        <end position="370"/>
    </location>
</feature>
<keyword evidence="3" id="KW-0732">Signal</keyword>
<evidence type="ECO:0000256" key="6">
    <source>
        <dbReference type="ARBA" id="ARBA00023180"/>
    </source>
</evidence>
<name>A0A9P8RMC9_9PEZI</name>
<dbReference type="RefSeq" id="XP_045952394.1">
    <property type="nucleotide sequence ID" value="XM_046108242.1"/>
</dbReference>
<evidence type="ECO:0000259" key="9">
    <source>
        <dbReference type="PROSITE" id="PS51212"/>
    </source>
</evidence>
<keyword evidence="5 8" id="KW-0472">Membrane</keyword>
<feature type="region of interest" description="Disordered" evidence="7">
    <location>
        <begin position="584"/>
        <end position="621"/>
    </location>
</feature>
<evidence type="ECO:0000256" key="3">
    <source>
        <dbReference type="ARBA" id="ARBA00022729"/>
    </source>
</evidence>
<evidence type="ECO:0000256" key="4">
    <source>
        <dbReference type="ARBA" id="ARBA00022989"/>
    </source>
</evidence>
<keyword evidence="11" id="KW-1185">Reference proteome</keyword>
<dbReference type="SMART" id="SM00321">
    <property type="entry name" value="WSC"/>
    <property type="match status" value="1"/>
</dbReference>
<dbReference type="Pfam" id="PF01822">
    <property type="entry name" value="WSC"/>
    <property type="match status" value="1"/>
</dbReference>
<comment type="caution">
    <text evidence="10">The sequence shown here is derived from an EMBL/GenBank/DDBJ whole genome shotgun (WGS) entry which is preliminary data.</text>
</comment>
<dbReference type="InterPro" id="IPR051836">
    <property type="entry name" value="Kremen_rcpt"/>
</dbReference>
<feature type="compositionally biased region" description="Polar residues" evidence="7">
    <location>
        <begin position="600"/>
        <end position="611"/>
    </location>
</feature>
<sequence>MSFLLDDSKTKRFCLQAMLWSGLLFTTHARHTTSILGPPVKRDGSVKGDDLSTRTMTVSIAFKPTLAAGNANYELMGCYGQAGLDRSGHPFGKEADFASPSSVNKTELTPYSCLDGCMELSPPKGKPEHFKYAGLKNASECYCGMEIASGATKLEADNCTTPCSGENKLSCGGSDNLAVYSYAPDSKKAVASEPSTSATTDHVDEAIAVASTVPPAAITTTPPVDHAPASAAAVAAVTGSISGAVLMAALFFFCRAQRKKRNMQDEHVATILSKHQDDAKHNDKQPLGFLATNANVHDDIHLTIKGDMVPTTPALERGAKRATILPSALMISGARQKQTEDRDSLYSNLMHEVCSPPKAPSSSSSEGNSSAVQWRTVDHGGDGGAAPLSPRVTSPPPSAGIHGLGDRAWHRRRLSTTFAPPSFPLPPNPPRGRAGRGAPPPRPPRRGSVATFEVGRDTPVHSPLAAGFASTRTEGVEPVAPLKLRRPGGGAALNIQTAPSPSPSARGRNLTRNQSQVSAVEDRRRTVPALPPVRRADTMNFDSPVLPPLEAGERFNFDSRAWKDLPNPPMEARAGPRIPVVSEQRTAAKREANEDGVSPASATTVGSSILDSPTIMDWAAR</sequence>
<keyword evidence="6" id="KW-0325">Glycoprotein</keyword>
<organism evidence="10 11">
    <name type="scientific">Truncatella angustata</name>
    <dbReference type="NCBI Taxonomy" id="152316"/>
    <lineage>
        <taxon>Eukaryota</taxon>
        <taxon>Fungi</taxon>
        <taxon>Dikarya</taxon>
        <taxon>Ascomycota</taxon>
        <taxon>Pezizomycotina</taxon>
        <taxon>Sordariomycetes</taxon>
        <taxon>Xylariomycetidae</taxon>
        <taxon>Amphisphaeriales</taxon>
        <taxon>Sporocadaceae</taxon>
        <taxon>Truncatella</taxon>
    </lineage>
</organism>
<dbReference type="PANTHER" id="PTHR24269">
    <property type="entry name" value="KREMEN PROTEIN"/>
    <property type="match status" value="1"/>
</dbReference>
<dbReference type="GeneID" id="70137133"/>
<dbReference type="InterPro" id="IPR002889">
    <property type="entry name" value="WSC_carb-bd"/>
</dbReference>
<evidence type="ECO:0000256" key="5">
    <source>
        <dbReference type="ARBA" id="ARBA00023136"/>
    </source>
</evidence>
<keyword evidence="4 8" id="KW-1133">Transmembrane helix</keyword>
<dbReference type="PROSITE" id="PS51212">
    <property type="entry name" value="WSC"/>
    <property type="match status" value="1"/>
</dbReference>
<feature type="compositionally biased region" description="Pro residues" evidence="7">
    <location>
        <begin position="421"/>
        <end position="430"/>
    </location>
</feature>
<reference evidence="10" key="1">
    <citation type="journal article" date="2021" name="Nat. Commun.">
        <title>Genetic determinants of endophytism in the Arabidopsis root mycobiome.</title>
        <authorList>
            <person name="Mesny F."/>
            <person name="Miyauchi S."/>
            <person name="Thiergart T."/>
            <person name="Pickel B."/>
            <person name="Atanasova L."/>
            <person name="Karlsson M."/>
            <person name="Huettel B."/>
            <person name="Barry K.W."/>
            <person name="Haridas S."/>
            <person name="Chen C."/>
            <person name="Bauer D."/>
            <person name="Andreopoulos W."/>
            <person name="Pangilinan J."/>
            <person name="LaButti K."/>
            <person name="Riley R."/>
            <person name="Lipzen A."/>
            <person name="Clum A."/>
            <person name="Drula E."/>
            <person name="Henrissat B."/>
            <person name="Kohler A."/>
            <person name="Grigoriev I.V."/>
            <person name="Martin F.M."/>
            <person name="Hacquard S."/>
        </authorList>
    </citation>
    <scope>NUCLEOTIDE SEQUENCE</scope>
    <source>
        <strain evidence="10">MPI-SDFR-AT-0073</strain>
    </source>
</reference>
<gene>
    <name evidence="10" type="ORF">BKA67DRAFT_663759</name>
</gene>
<protein>
    <recommendedName>
        <fullName evidence="9">WSC domain-containing protein</fullName>
    </recommendedName>
</protein>
<proteinExistence type="predicted"/>
<evidence type="ECO:0000313" key="10">
    <source>
        <dbReference type="EMBL" id="KAH6645880.1"/>
    </source>
</evidence>
<feature type="region of interest" description="Disordered" evidence="7">
    <location>
        <begin position="487"/>
        <end position="525"/>
    </location>
</feature>
<comment type="subcellular location">
    <subcellularLocation>
        <location evidence="1">Membrane</location>
        <topology evidence="1">Single-pass membrane protein</topology>
    </subcellularLocation>
</comment>
<dbReference type="AlphaFoldDB" id="A0A9P8RMC9"/>
<feature type="region of interest" description="Disordered" evidence="7">
    <location>
        <begin position="417"/>
        <end position="449"/>
    </location>
</feature>
<evidence type="ECO:0000256" key="2">
    <source>
        <dbReference type="ARBA" id="ARBA00022692"/>
    </source>
</evidence>
<keyword evidence="2 8" id="KW-0812">Transmembrane</keyword>
<dbReference type="OrthoDB" id="5985073at2759"/>
<feature type="transmembrane region" description="Helical" evidence="8">
    <location>
        <begin position="231"/>
        <end position="254"/>
    </location>
</feature>
<feature type="domain" description="WSC" evidence="9">
    <location>
        <begin position="72"/>
        <end position="183"/>
    </location>
</feature>
<dbReference type="GO" id="GO:0005886">
    <property type="term" value="C:plasma membrane"/>
    <property type="evidence" value="ECO:0007669"/>
    <property type="project" value="TreeGrafter"/>
</dbReference>